<comment type="caution">
    <text evidence="2">The sequence shown here is derived from an EMBL/GenBank/DDBJ whole genome shotgun (WGS) entry which is preliminary data.</text>
</comment>
<evidence type="ECO:0000313" key="3">
    <source>
        <dbReference type="Proteomes" id="UP000015100"/>
    </source>
</evidence>
<protein>
    <recommendedName>
        <fullName evidence="1">F-box domain-containing protein</fullName>
    </recommendedName>
</protein>
<dbReference type="AlphaFoldDB" id="S8BE63"/>
<dbReference type="Pfam" id="PF00646">
    <property type="entry name" value="F-box"/>
    <property type="match status" value="1"/>
</dbReference>
<dbReference type="HOGENOM" id="CLU_090423_1_0_1"/>
<dbReference type="InterPro" id="IPR001810">
    <property type="entry name" value="F-box_dom"/>
</dbReference>
<dbReference type="SUPFAM" id="SSF81383">
    <property type="entry name" value="F-box domain"/>
    <property type="match status" value="1"/>
</dbReference>
<dbReference type="eggNOG" id="ENOG502SVRA">
    <property type="taxonomic scope" value="Eukaryota"/>
</dbReference>
<gene>
    <name evidence="2" type="ORF">H072_8823</name>
</gene>
<reference evidence="3" key="2">
    <citation type="submission" date="2013-04" db="EMBL/GenBank/DDBJ databases">
        <title>Genomic mechanisms accounting for the adaptation to parasitism in nematode-trapping fungi.</title>
        <authorList>
            <person name="Ahren D.G."/>
        </authorList>
    </citation>
    <scope>NUCLEOTIDE SEQUENCE [LARGE SCALE GENOMIC DNA]</scope>
    <source>
        <strain evidence="3">CBS 200.50</strain>
    </source>
</reference>
<name>S8BE63_DACHA</name>
<evidence type="ECO:0000313" key="2">
    <source>
        <dbReference type="EMBL" id="EPS37548.1"/>
    </source>
</evidence>
<dbReference type="OMA" id="YFACGEC"/>
<dbReference type="OrthoDB" id="3433007at2759"/>
<keyword evidence="3" id="KW-1185">Reference proteome</keyword>
<reference evidence="2 3" key="1">
    <citation type="journal article" date="2013" name="PLoS Genet.">
        <title>Genomic mechanisms accounting for the adaptation to parasitism in nematode-trapping fungi.</title>
        <authorList>
            <person name="Meerupati T."/>
            <person name="Andersson K.M."/>
            <person name="Friman E."/>
            <person name="Kumar D."/>
            <person name="Tunlid A."/>
            <person name="Ahren D."/>
        </authorList>
    </citation>
    <scope>NUCLEOTIDE SEQUENCE [LARGE SCALE GENOMIC DNA]</scope>
    <source>
        <strain evidence="2 3">CBS 200.50</strain>
    </source>
</reference>
<dbReference type="EMBL" id="AQGS01000635">
    <property type="protein sequence ID" value="EPS37548.1"/>
    <property type="molecule type" value="Genomic_DNA"/>
</dbReference>
<evidence type="ECO:0000259" key="1">
    <source>
        <dbReference type="PROSITE" id="PS50181"/>
    </source>
</evidence>
<dbReference type="InterPro" id="IPR036047">
    <property type="entry name" value="F-box-like_dom_sf"/>
</dbReference>
<dbReference type="Proteomes" id="UP000015100">
    <property type="component" value="Unassembled WGS sequence"/>
</dbReference>
<feature type="domain" description="F-box" evidence="1">
    <location>
        <begin position="2"/>
        <end position="48"/>
    </location>
</feature>
<proteinExistence type="predicted"/>
<organism evidence="2 3">
    <name type="scientific">Dactylellina haptotyla (strain CBS 200.50)</name>
    <name type="common">Nematode-trapping fungus</name>
    <name type="synonym">Monacrosporium haptotylum</name>
    <dbReference type="NCBI Taxonomy" id="1284197"/>
    <lineage>
        <taxon>Eukaryota</taxon>
        <taxon>Fungi</taxon>
        <taxon>Dikarya</taxon>
        <taxon>Ascomycota</taxon>
        <taxon>Pezizomycotina</taxon>
        <taxon>Orbiliomycetes</taxon>
        <taxon>Orbiliales</taxon>
        <taxon>Orbiliaceae</taxon>
        <taxon>Dactylellina</taxon>
    </lineage>
</organism>
<accession>S8BE63</accession>
<dbReference type="PROSITE" id="PS50181">
    <property type="entry name" value="FBOX"/>
    <property type="match status" value="1"/>
</dbReference>
<sequence>MAVGILDLPVELVFEIAVYLNYPSSVALRLSCRSFYNTVKGPSTYNMTDLLEMELWPFYHPAKERPDNLKCPFELDDFFACNVCLKLIPALNFSNAMMRGKRGKLSNEASNTRATRFCIQCGVRTGRYIRGTQFDYGGIGIRHGLVCKCCGRFKEFKSTSQLKQCYDCLKFNNLLKEETERNARILRNIFGQFSGYPLSRKSSVQGA</sequence>